<feature type="domain" description="Spore coat protein U/FanG" evidence="2">
    <location>
        <begin position="27"/>
        <end position="150"/>
    </location>
</feature>
<reference evidence="3 4" key="1">
    <citation type="submission" date="2018-07" db="EMBL/GenBank/DDBJ databases">
        <title>Dyella monticola sp. nov. and Dyella psychrodurans sp. nov. isolated from monsoon evergreen broad-leaved forest soil of Dinghu Mountain, China.</title>
        <authorList>
            <person name="Gao Z."/>
            <person name="Qiu L."/>
        </authorList>
    </citation>
    <scope>NUCLEOTIDE SEQUENCE [LARGE SCALE GENOMIC DNA]</scope>
    <source>
        <strain evidence="3 4">4MSK11</strain>
    </source>
</reference>
<dbReference type="RefSeq" id="WP_115478555.1">
    <property type="nucleotide sequence ID" value="NZ_QRBF01000005.1"/>
</dbReference>
<sequence length="153" mass="16124">MKKKPVQCMLLCLVFALPCIAFGYQEQLKVKVTVKGGCTTTGNDEAHFGEHVSGAAHNALEGKGEVRYWCSNGTTHTIIADNGQNYSGAVRNMKRTGGTETIPYTWAHTPESATGGGPSPEAKVDVTVGLAANALASVPPGEYEDTVTVTIEP</sequence>
<dbReference type="EMBL" id="QRBF01000005">
    <property type="protein sequence ID" value="RDS82381.1"/>
    <property type="molecule type" value="Genomic_DNA"/>
</dbReference>
<feature type="chain" id="PRO_5016894803" evidence="1">
    <location>
        <begin position="24"/>
        <end position="153"/>
    </location>
</feature>
<dbReference type="PANTHER" id="PTHR37089">
    <property type="entry name" value="PROTEIN U-RELATED"/>
    <property type="match status" value="1"/>
</dbReference>
<dbReference type="InterPro" id="IPR053167">
    <property type="entry name" value="Spore_coat_component"/>
</dbReference>
<gene>
    <name evidence="3" type="ORF">DWU99_13270</name>
</gene>
<proteinExistence type="predicted"/>
<protein>
    <submittedName>
        <fullName evidence="3">SCPU domain-containing protein</fullName>
    </submittedName>
</protein>
<evidence type="ECO:0000313" key="4">
    <source>
        <dbReference type="Proteomes" id="UP000255334"/>
    </source>
</evidence>
<accession>A0A370X2A9</accession>
<evidence type="ECO:0000256" key="1">
    <source>
        <dbReference type="SAM" id="SignalP"/>
    </source>
</evidence>
<evidence type="ECO:0000259" key="2">
    <source>
        <dbReference type="Pfam" id="PF05229"/>
    </source>
</evidence>
<dbReference type="PANTHER" id="PTHR37089:SF1">
    <property type="entry name" value="MEMBRANE PROTEIN"/>
    <property type="match status" value="1"/>
</dbReference>
<feature type="signal peptide" evidence="1">
    <location>
        <begin position="1"/>
        <end position="23"/>
    </location>
</feature>
<dbReference type="Pfam" id="PF05229">
    <property type="entry name" value="SCPU"/>
    <property type="match status" value="1"/>
</dbReference>
<dbReference type="Proteomes" id="UP000255334">
    <property type="component" value="Unassembled WGS sequence"/>
</dbReference>
<dbReference type="OrthoDB" id="8588792at2"/>
<organism evidence="3 4">
    <name type="scientific">Dyella psychrodurans</name>
    <dbReference type="NCBI Taxonomy" id="1927960"/>
    <lineage>
        <taxon>Bacteria</taxon>
        <taxon>Pseudomonadati</taxon>
        <taxon>Pseudomonadota</taxon>
        <taxon>Gammaproteobacteria</taxon>
        <taxon>Lysobacterales</taxon>
        <taxon>Rhodanobacteraceae</taxon>
        <taxon>Dyella</taxon>
    </lineage>
</organism>
<keyword evidence="4" id="KW-1185">Reference proteome</keyword>
<keyword evidence="1" id="KW-0732">Signal</keyword>
<evidence type="ECO:0000313" key="3">
    <source>
        <dbReference type="EMBL" id="RDS82381.1"/>
    </source>
</evidence>
<comment type="caution">
    <text evidence="3">The sequence shown here is derived from an EMBL/GenBank/DDBJ whole genome shotgun (WGS) entry which is preliminary data.</text>
</comment>
<dbReference type="InterPro" id="IPR007893">
    <property type="entry name" value="Spore_coat_U/FanG"/>
</dbReference>
<name>A0A370X2A9_9GAMM</name>
<dbReference type="AlphaFoldDB" id="A0A370X2A9"/>